<organism evidence="1 2">
    <name type="scientific">Candidatus Nitrospira allomarina</name>
    <dbReference type="NCBI Taxonomy" id="3020900"/>
    <lineage>
        <taxon>Bacteria</taxon>
        <taxon>Pseudomonadati</taxon>
        <taxon>Nitrospirota</taxon>
        <taxon>Nitrospiria</taxon>
        <taxon>Nitrospirales</taxon>
        <taxon>Nitrospiraceae</taxon>
        <taxon>Nitrospira</taxon>
    </lineage>
</organism>
<sequence>MPLKHMQISAGNRIRTAEIERALFSHEAVVEVVAIDNPQPSAGGQITTLALNKDSRKRRSHLKFAGSCLRGIRQDRRRRKI</sequence>
<dbReference type="Proteomes" id="UP001302719">
    <property type="component" value="Chromosome"/>
</dbReference>
<dbReference type="AlphaFoldDB" id="A0AA96GGE6"/>
<protein>
    <recommendedName>
        <fullName evidence="3">AMP-binding enzyme C-terminal domain-containing protein</fullName>
    </recommendedName>
</protein>
<evidence type="ECO:0000313" key="2">
    <source>
        <dbReference type="Proteomes" id="UP001302719"/>
    </source>
</evidence>
<evidence type="ECO:0008006" key="3">
    <source>
        <dbReference type="Google" id="ProtNLM"/>
    </source>
</evidence>
<dbReference type="SUPFAM" id="SSF56801">
    <property type="entry name" value="Acetyl-CoA synthetase-like"/>
    <property type="match status" value="1"/>
</dbReference>
<reference evidence="1 2" key="1">
    <citation type="submission" date="2023-01" db="EMBL/GenBank/DDBJ databases">
        <title>Cultivation and genomic characterization of new, ubiquitous marine nitrite-oxidizing bacteria from the Nitrospirales.</title>
        <authorList>
            <person name="Mueller A.J."/>
            <person name="Daebeler A."/>
            <person name="Herbold C.W."/>
            <person name="Kirkegaard R.H."/>
            <person name="Daims H."/>
        </authorList>
    </citation>
    <scope>NUCLEOTIDE SEQUENCE [LARGE SCALE GENOMIC DNA]</scope>
    <source>
        <strain evidence="1 2">VA</strain>
    </source>
</reference>
<dbReference type="EMBL" id="CP116967">
    <property type="protein sequence ID" value="WNM57236.1"/>
    <property type="molecule type" value="Genomic_DNA"/>
</dbReference>
<dbReference type="Gene3D" id="3.30.300.30">
    <property type="match status" value="1"/>
</dbReference>
<gene>
    <name evidence="1" type="ORF">PP769_14815</name>
</gene>
<evidence type="ECO:0000313" key="1">
    <source>
        <dbReference type="EMBL" id="WNM57236.1"/>
    </source>
</evidence>
<dbReference type="RefSeq" id="WP_312641475.1">
    <property type="nucleotide sequence ID" value="NZ_CP116967.1"/>
</dbReference>
<dbReference type="InterPro" id="IPR045851">
    <property type="entry name" value="AMP-bd_C_sf"/>
</dbReference>
<keyword evidence="2" id="KW-1185">Reference proteome</keyword>
<proteinExistence type="predicted"/>
<accession>A0AA96GGE6</accession>
<name>A0AA96GGE6_9BACT</name>
<dbReference type="KEGG" id="nall:PP769_14815"/>